<sequence>MAASTPFLAAVANRHSNYVLLKESPIPNSRILEVVHHALAHGPSPFNVRSARCLVLFGDNHTNLWQHAYDTTEQATPASLAVLGPKIKEYQAAYGTVLFFDDTKASLALSSRYQALYKEFPEWEEHSSGMHQFIVWTGLTAEGLGCNLQHYQWAIGPYLRERYSIEDTWKCKAQLVFGALGDEIYKEKEKTGLADAIRVYE</sequence>
<accession>A0ACC2IFY1</accession>
<organism evidence="1 2">
    <name type="scientific">Boeremia exigua</name>
    <dbReference type="NCBI Taxonomy" id="749465"/>
    <lineage>
        <taxon>Eukaryota</taxon>
        <taxon>Fungi</taxon>
        <taxon>Dikarya</taxon>
        <taxon>Ascomycota</taxon>
        <taxon>Pezizomycotina</taxon>
        <taxon>Dothideomycetes</taxon>
        <taxon>Pleosporomycetidae</taxon>
        <taxon>Pleosporales</taxon>
        <taxon>Pleosporineae</taxon>
        <taxon>Didymellaceae</taxon>
        <taxon>Boeremia</taxon>
    </lineage>
</organism>
<gene>
    <name evidence="1" type="ORF">OPT61_g3977</name>
</gene>
<name>A0ACC2IFY1_9PLEO</name>
<reference evidence="1" key="1">
    <citation type="submission" date="2022-11" db="EMBL/GenBank/DDBJ databases">
        <title>Genome Sequence of Boeremia exigua.</title>
        <authorList>
            <person name="Buettner E."/>
        </authorList>
    </citation>
    <scope>NUCLEOTIDE SEQUENCE</scope>
    <source>
        <strain evidence="1">CU02</strain>
    </source>
</reference>
<dbReference type="EMBL" id="JAPHNI010000216">
    <property type="protein sequence ID" value="KAJ8114037.1"/>
    <property type="molecule type" value="Genomic_DNA"/>
</dbReference>
<evidence type="ECO:0000313" key="1">
    <source>
        <dbReference type="EMBL" id="KAJ8114037.1"/>
    </source>
</evidence>
<proteinExistence type="predicted"/>
<keyword evidence="2" id="KW-1185">Reference proteome</keyword>
<evidence type="ECO:0000313" key="2">
    <source>
        <dbReference type="Proteomes" id="UP001153331"/>
    </source>
</evidence>
<protein>
    <submittedName>
        <fullName evidence="1">Uncharacterized protein</fullName>
    </submittedName>
</protein>
<dbReference type="Proteomes" id="UP001153331">
    <property type="component" value="Unassembled WGS sequence"/>
</dbReference>
<comment type="caution">
    <text evidence="1">The sequence shown here is derived from an EMBL/GenBank/DDBJ whole genome shotgun (WGS) entry which is preliminary data.</text>
</comment>